<keyword evidence="3" id="KW-1185">Reference proteome</keyword>
<protein>
    <submittedName>
        <fullName evidence="2">Zinc chelation protein SecC</fullName>
    </submittedName>
</protein>
<gene>
    <name evidence="2" type="ORF">E2F43_06485</name>
</gene>
<dbReference type="InterPro" id="IPR007803">
    <property type="entry name" value="Asp/Arg/Pro-Hydrxlase"/>
</dbReference>
<evidence type="ECO:0000313" key="3">
    <source>
        <dbReference type="Proteomes" id="UP000295554"/>
    </source>
</evidence>
<organism evidence="2 3">
    <name type="scientific">Seongchinamella unica</name>
    <dbReference type="NCBI Taxonomy" id="2547392"/>
    <lineage>
        <taxon>Bacteria</taxon>
        <taxon>Pseudomonadati</taxon>
        <taxon>Pseudomonadota</taxon>
        <taxon>Gammaproteobacteria</taxon>
        <taxon>Cellvibrionales</taxon>
        <taxon>Halieaceae</taxon>
        <taxon>Seongchinamella</taxon>
    </lineage>
</organism>
<accession>A0A4R5LX61</accession>
<dbReference type="SUPFAM" id="SSF103642">
    <property type="entry name" value="Sec-C motif"/>
    <property type="match status" value="1"/>
</dbReference>
<sequence>MKLDAEFYRLPYRFDAQRLVQEVESVPDSSWIEHPDRHRGNMALPLISLNGEDNNLFHGPMRITPHLQKLEYIQQVLASLGEVYGRSRLMQLAPGCEVPLHTDTNYHWYSRVRIHVPITTTPEVIFHCADKQVHMGAGECWIFDAWQQHRVTNDSDQTRVHLVFDTAGSSRFWDMVAASERPCDTDGAAQLEDRYVPYRPGARVQVMTEKYNATPVKSPGEVDGMINDLISDYEAAAGNDPAIIAEYNHQLRRFARDWRMLFSLFGYEPQGQEQYNGLIHASAAALEAFPGSLVTASNGQDVRSIFYHRVLDAALEPDRLAEFLPSAPVAAESRGEAPRRLGRNEPCHCGSGRKYKHCHG</sequence>
<dbReference type="OrthoDB" id="1441538at2"/>
<dbReference type="Pfam" id="PF02810">
    <property type="entry name" value="SEC-C"/>
    <property type="match status" value="1"/>
</dbReference>
<evidence type="ECO:0000313" key="2">
    <source>
        <dbReference type="EMBL" id="TDG15868.1"/>
    </source>
</evidence>
<evidence type="ECO:0000259" key="1">
    <source>
        <dbReference type="Pfam" id="PF05118"/>
    </source>
</evidence>
<dbReference type="SUPFAM" id="SSF51197">
    <property type="entry name" value="Clavaminate synthase-like"/>
    <property type="match status" value="1"/>
</dbReference>
<dbReference type="Pfam" id="PF05118">
    <property type="entry name" value="Asp_Arg_Hydrox"/>
    <property type="match status" value="1"/>
</dbReference>
<dbReference type="Proteomes" id="UP000295554">
    <property type="component" value="Unassembled WGS sequence"/>
</dbReference>
<proteinExistence type="predicted"/>
<feature type="domain" description="Aspartyl/asparaginy/proline hydroxylase" evidence="1">
    <location>
        <begin position="74"/>
        <end position="166"/>
    </location>
</feature>
<dbReference type="Gene3D" id="3.10.450.50">
    <property type="match status" value="1"/>
</dbReference>
<comment type="caution">
    <text evidence="2">The sequence shown here is derived from an EMBL/GenBank/DDBJ whole genome shotgun (WGS) entry which is preliminary data.</text>
</comment>
<dbReference type="InterPro" id="IPR027443">
    <property type="entry name" value="IPNS-like_sf"/>
</dbReference>
<name>A0A4R5LX61_9GAMM</name>
<dbReference type="EMBL" id="SMSE01000001">
    <property type="protein sequence ID" value="TDG15868.1"/>
    <property type="molecule type" value="Genomic_DNA"/>
</dbReference>
<dbReference type="InterPro" id="IPR004027">
    <property type="entry name" value="SEC_C_motif"/>
</dbReference>
<dbReference type="RefSeq" id="WP_133210742.1">
    <property type="nucleotide sequence ID" value="NZ_SMSE01000001.1"/>
</dbReference>
<dbReference type="AlphaFoldDB" id="A0A4R5LX61"/>
<reference evidence="2 3" key="1">
    <citation type="submission" date="2019-03" db="EMBL/GenBank/DDBJ databases">
        <title>Seongchinamella monodicae gen. nov., sp. nov., a novel member of the Gammaproteobacteria isolated from a tidal mudflat of beach.</title>
        <authorList>
            <person name="Yang H.G."/>
            <person name="Kang J.W."/>
            <person name="Lee S.D."/>
        </authorList>
    </citation>
    <scope>NUCLEOTIDE SEQUENCE [LARGE SCALE GENOMIC DNA]</scope>
    <source>
        <strain evidence="2 3">GH4-78</strain>
    </source>
</reference>
<dbReference type="Gene3D" id="2.60.120.330">
    <property type="entry name" value="B-lactam Antibiotic, Isopenicillin N Synthase, Chain"/>
    <property type="match status" value="1"/>
</dbReference>